<proteinExistence type="predicted"/>
<evidence type="ECO:0000313" key="7">
    <source>
        <dbReference type="Proteomes" id="UP000070155"/>
    </source>
</evidence>
<dbReference type="GO" id="GO:0016491">
    <property type="term" value="F:oxidoreductase activity"/>
    <property type="evidence" value="ECO:0007669"/>
    <property type="project" value="UniProtKB-ARBA"/>
</dbReference>
<dbReference type="Proteomes" id="UP000070155">
    <property type="component" value="Unassembled WGS sequence"/>
</dbReference>
<dbReference type="InterPro" id="IPR013283">
    <property type="entry name" value="RLI1"/>
</dbReference>
<comment type="caution">
    <text evidence="6">The sequence shown here is derived from an EMBL/GenBank/DDBJ whole genome shotgun (WGS) entry which is preliminary data.</text>
</comment>
<dbReference type="EMBL" id="LHXQ01000009">
    <property type="protein sequence ID" value="KXA95265.1"/>
    <property type="molecule type" value="Genomic_DNA"/>
</dbReference>
<keyword evidence="2" id="KW-0067">ATP-binding</keyword>
<dbReference type="PATRIC" id="fig|1698266.3.peg.867"/>
<dbReference type="PROSITE" id="PS50893">
    <property type="entry name" value="ABC_TRANSPORTER_2"/>
    <property type="match status" value="2"/>
</dbReference>
<dbReference type="GO" id="GO:0005524">
    <property type="term" value="F:ATP binding"/>
    <property type="evidence" value="ECO:0007669"/>
    <property type="project" value="UniProtKB-KW"/>
</dbReference>
<dbReference type="PANTHER" id="PTHR19248">
    <property type="entry name" value="ATP-BINDING TRANSPORT PROTEIN-RELATED"/>
    <property type="match status" value="1"/>
</dbReference>
<feature type="domain" description="4Fe-4S ferredoxin-type" evidence="5">
    <location>
        <begin position="43"/>
        <end position="72"/>
    </location>
</feature>
<dbReference type="Pfam" id="PF00005">
    <property type="entry name" value="ABC_tran"/>
    <property type="match status" value="2"/>
</dbReference>
<feature type="domain" description="ABC transporter" evidence="4">
    <location>
        <begin position="76"/>
        <end position="309"/>
    </location>
</feature>
<evidence type="ECO:0000259" key="5">
    <source>
        <dbReference type="PROSITE" id="PS51379"/>
    </source>
</evidence>
<dbReference type="AlphaFoldDB" id="A0A133UM12"/>
<dbReference type="FunFam" id="3.40.50.300:FF:001546">
    <property type="entry name" value="RNase L inhibitor homolog"/>
    <property type="match status" value="1"/>
</dbReference>
<dbReference type="PRINTS" id="PR01868">
    <property type="entry name" value="ABCEFAMILY"/>
</dbReference>
<dbReference type="GO" id="GO:0016887">
    <property type="term" value="F:ATP hydrolysis activity"/>
    <property type="evidence" value="ECO:0007669"/>
    <property type="project" value="InterPro"/>
</dbReference>
<dbReference type="InterPro" id="IPR017900">
    <property type="entry name" value="4Fe4S_Fe_S_CS"/>
</dbReference>
<reference evidence="6 7" key="1">
    <citation type="journal article" date="2016" name="Sci. Rep.">
        <title>Metabolic traits of an uncultured archaeal lineage -MSBL1- from brine pools of the Red Sea.</title>
        <authorList>
            <person name="Mwirichia R."/>
            <person name="Alam I."/>
            <person name="Rashid M."/>
            <person name="Vinu M."/>
            <person name="Ba-Alawi W."/>
            <person name="Anthony Kamau A."/>
            <person name="Kamanda Ngugi D."/>
            <person name="Goker M."/>
            <person name="Klenk H.P."/>
            <person name="Bajic V."/>
            <person name="Stingl U."/>
        </authorList>
    </citation>
    <scope>NUCLEOTIDE SEQUENCE [LARGE SCALE GENOMIC DNA]</scope>
    <source>
        <strain evidence="6">SCGC-AAA259I07</strain>
    </source>
</reference>
<sequence>MKIPRIAVLDRDKCQPKKCATECESFCPGVRVGDETITLDEKGKPIISEELCTGCGICVHKCPFDAIHIINLPEELEEQCIHRYGLNGFALYNLPIPRKGKVTGMIGKNGIGKTTALRILAGDISPNLGEDESASSRDLKEFFKGSELQSYFESIEDAKISYKPQSIIDLPSTVEGIVGELLEEVDERDKASQIARSLDLEGILDREISALSGGELQRVAIAAASVKDSDLYYFDEPASHLDVYQRLNAARSIRKLAGEDKAVIVVEHDLAALDYMCDYVHVVYGEPNVYGVISEPRGVRKGINVYLDGFLKEENVRFRPDSIRFKTRAPTEFQEGKTPIFEFPDLVKNFDGFELKVEEGEIFSGEIVGVVGPNATGKTTYVRMLSGDLVPDRGEIDEKLKIVHKPQYPEISHEGTVMSYLYEKVLEFDKKFETEILKPLKVEDLLENQIQTLSGGEIQRTVIAACLGQSADLYLLDEPSAYLDVEQRLEMARAIERKIESKNAAALVVEHDILTADYLSDRLLVFGGKPGEKGEAKGPLGMREGMNLFLKEVDVTFRRDPRTGRPRVNKPGSRLDTEQKNKGEYYYT</sequence>
<evidence type="ECO:0000259" key="4">
    <source>
        <dbReference type="PROSITE" id="PS50893"/>
    </source>
</evidence>
<protein>
    <submittedName>
        <fullName evidence="6">ATPase</fullName>
    </submittedName>
</protein>
<dbReference type="SUPFAM" id="SSF54862">
    <property type="entry name" value="4Fe-4S ferredoxins"/>
    <property type="match status" value="1"/>
</dbReference>
<dbReference type="Pfam" id="PF04068">
    <property type="entry name" value="Fer4_RLI"/>
    <property type="match status" value="1"/>
</dbReference>
<dbReference type="FunFam" id="3.40.50.300:FF:000152">
    <property type="entry name" value="ATP-binding cassette, sub-family E, member 1"/>
    <property type="match status" value="1"/>
</dbReference>
<feature type="domain" description="ABC transporter" evidence="4">
    <location>
        <begin position="341"/>
        <end position="553"/>
    </location>
</feature>
<keyword evidence="1" id="KW-0547">Nucleotide-binding</keyword>
<dbReference type="PROSITE" id="PS00198">
    <property type="entry name" value="4FE4S_FER_1"/>
    <property type="match status" value="1"/>
</dbReference>
<dbReference type="PROSITE" id="PS00211">
    <property type="entry name" value="ABC_TRANSPORTER_1"/>
    <property type="match status" value="1"/>
</dbReference>
<evidence type="ECO:0000256" key="3">
    <source>
        <dbReference type="SAM" id="MobiDB-lite"/>
    </source>
</evidence>
<gene>
    <name evidence="6" type="ORF">AKJ36_01050</name>
</gene>
<evidence type="ECO:0000256" key="2">
    <source>
        <dbReference type="ARBA" id="ARBA00022840"/>
    </source>
</evidence>
<accession>A0A133UM12</accession>
<keyword evidence="7" id="KW-1185">Reference proteome</keyword>
<dbReference type="Pfam" id="PF00037">
    <property type="entry name" value="Fer4"/>
    <property type="match status" value="1"/>
</dbReference>
<name>A0A133UM12_9EURY</name>
<dbReference type="InterPro" id="IPR003593">
    <property type="entry name" value="AAA+_ATPase"/>
</dbReference>
<dbReference type="InterPro" id="IPR017871">
    <property type="entry name" value="ABC_transporter-like_CS"/>
</dbReference>
<feature type="region of interest" description="Disordered" evidence="3">
    <location>
        <begin position="560"/>
        <end position="588"/>
    </location>
</feature>
<dbReference type="InterPro" id="IPR007209">
    <property type="entry name" value="RNaseL-inhib-like_metal-bd_dom"/>
</dbReference>
<organism evidence="6 7">
    <name type="scientific">candidate division MSBL1 archaeon SCGC-AAA259I07</name>
    <dbReference type="NCBI Taxonomy" id="1698266"/>
    <lineage>
        <taxon>Archaea</taxon>
        <taxon>Methanobacteriati</taxon>
        <taxon>Methanobacteriota</taxon>
        <taxon>candidate division MSBL1</taxon>
    </lineage>
</organism>
<dbReference type="Gene3D" id="3.40.50.300">
    <property type="entry name" value="P-loop containing nucleotide triphosphate hydrolases"/>
    <property type="match status" value="2"/>
</dbReference>
<evidence type="ECO:0000256" key="1">
    <source>
        <dbReference type="ARBA" id="ARBA00022741"/>
    </source>
</evidence>
<dbReference type="PROSITE" id="PS51379">
    <property type="entry name" value="4FE4S_FER_2"/>
    <property type="match status" value="1"/>
</dbReference>
<feature type="compositionally biased region" description="Basic and acidic residues" evidence="3">
    <location>
        <begin position="573"/>
        <end position="588"/>
    </location>
</feature>
<evidence type="ECO:0000313" key="6">
    <source>
        <dbReference type="EMBL" id="KXA95265.1"/>
    </source>
</evidence>
<dbReference type="InterPro" id="IPR017896">
    <property type="entry name" value="4Fe4S_Fe-S-bd"/>
</dbReference>
<dbReference type="SUPFAM" id="SSF52540">
    <property type="entry name" value="P-loop containing nucleoside triphosphate hydrolases"/>
    <property type="match status" value="2"/>
</dbReference>
<dbReference type="InterPro" id="IPR027417">
    <property type="entry name" value="P-loop_NTPase"/>
</dbReference>
<dbReference type="SMART" id="SM00382">
    <property type="entry name" value="AAA"/>
    <property type="match status" value="2"/>
</dbReference>
<dbReference type="NCBIfam" id="NF009945">
    <property type="entry name" value="PRK13409.1"/>
    <property type="match status" value="1"/>
</dbReference>
<dbReference type="InterPro" id="IPR003439">
    <property type="entry name" value="ABC_transporter-like_ATP-bd"/>
</dbReference>